<dbReference type="CDD" id="cd05466">
    <property type="entry name" value="PBP2_LTTR_substrate"/>
    <property type="match status" value="1"/>
</dbReference>
<evidence type="ECO:0000256" key="1">
    <source>
        <dbReference type="ARBA" id="ARBA00009437"/>
    </source>
</evidence>
<feature type="domain" description="HTH lysR-type" evidence="5">
    <location>
        <begin position="1"/>
        <end position="58"/>
    </location>
</feature>
<evidence type="ECO:0000256" key="4">
    <source>
        <dbReference type="ARBA" id="ARBA00023163"/>
    </source>
</evidence>
<dbReference type="Gene3D" id="1.10.10.10">
    <property type="entry name" value="Winged helix-like DNA-binding domain superfamily/Winged helix DNA-binding domain"/>
    <property type="match status" value="1"/>
</dbReference>
<keyword evidence="4" id="KW-0804">Transcription</keyword>
<evidence type="ECO:0000259" key="5">
    <source>
        <dbReference type="PROSITE" id="PS50931"/>
    </source>
</evidence>
<dbReference type="EMBL" id="JARVLH010000001">
    <property type="protein sequence ID" value="MEX5284113.1"/>
    <property type="molecule type" value="Genomic_DNA"/>
</dbReference>
<dbReference type="InterPro" id="IPR036390">
    <property type="entry name" value="WH_DNA-bd_sf"/>
</dbReference>
<dbReference type="InterPro" id="IPR000847">
    <property type="entry name" value="LysR_HTH_N"/>
</dbReference>
<reference evidence="6 7" key="1">
    <citation type="submission" date="2023-04" db="EMBL/GenBank/DDBJ databases">
        <title>Genome Sequence of Selenomonas sputigena ATCC 33150.</title>
        <authorList>
            <person name="Miller D.P."/>
            <person name="Anvari S."/>
            <person name="Polson S.W."/>
            <person name="Macdonald M."/>
            <person name="Mcdowell J.V."/>
        </authorList>
    </citation>
    <scope>NUCLEOTIDE SEQUENCE [LARGE SCALE GENOMIC DNA]</scope>
    <source>
        <strain evidence="6 7">ATCC 33150</strain>
    </source>
</reference>
<name>A0ABV3X3L9_9FIRM</name>
<protein>
    <submittedName>
        <fullName evidence="6">LysR family transcriptional regulator</fullName>
    </submittedName>
</protein>
<dbReference type="InterPro" id="IPR036388">
    <property type="entry name" value="WH-like_DNA-bd_sf"/>
</dbReference>
<dbReference type="PANTHER" id="PTHR30419:SF8">
    <property type="entry name" value="NITROGEN ASSIMILATION TRANSCRIPTIONAL ACTIVATOR-RELATED"/>
    <property type="match status" value="1"/>
</dbReference>
<keyword evidence="7" id="KW-1185">Reference proteome</keyword>
<accession>A0ABV3X3L9</accession>
<dbReference type="Pfam" id="PF03466">
    <property type="entry name" value="LysR_substrate"/>
    <property type="match status" value="1"/>
</dbReference>
<evidence type="ECO:0000256" key="3">
    <source>
        <dbReference type="ARBA" id="ARBA00023125"/>
    </source>
</evidence>
<dbReference type="Gene3D" id="3.40.190.290">
    <property type="match status" value="1"/>
</dbReference>
<dbReference type="SUPFAM" id="SSF53850">
    <property type="entry name" value="Periplasmic binding protein-like II"/>
    <property type="match status" value="1"/>
</dbReference>
<comment type="caution">
    <text evidence="6">The sequence shown here is derived from an EMBL/GenBank/DDBJ whole genome shotgun (WGS) entry which is preliminary data.</text>
</comment>
<organism evidence="6 7">
    <name type="scientific">Selenomonas sputigena</name>
    <dbReference type="NCBI Taxonomy" id="69823"/>
    <lineage>
        <taxon>Bacteria</taxon>
        <taxon>Bacillati</taxon>
        <taxon>Bacillota</taxon>
        <taxon>Negativicutes</taxon>
        <taxon>Selenomonadales</taxon>
        <taxon>Selenomonadaceae</taxon>
        <taxon>Selenomonas</taxon>
    </lineage>
</organism>
<evidence type="ECO:0000313" key="7">
    <source>
        <dbReference type="Proteomes" id="UP001559623"/>
    </source>
</evidence>
<dbReference type="PROSITE" id="PS50931">
    <property type="entry name" value="HTH_LYSR"/>
    <property type="match status" value="1"/>
</dbReference>
<keyword evidence="2" id="KW-0805">Transcription regulation</keyword>
<dbReference type="RefSeq" id="WP_368845846.1">
    <property type="nucleotide sequence ID" value="NZ_CP194411.1"/>
</dbReference>
<sequence length="301" mass="34662">MEIRQLEYFCTLAHLENFTRTAEALHVSQPSVTKAIKSLESEIGLTLVDRRQKRVSLTLEGRAFLLHAEGIMQAVERAEQDMLRFRPDAKKTVHFGLPPMLEAYLFPDFFTKFTVAHPDINLEVCEYVDSVEVRSKVEEGLLDFGVVLAPVAKARRNELAVLRDTMQLCLPFSHPLTMREHVAFADLRREKFIMQQPNTYQYDTVYRMCVENGFAPEILLCTSQLKTIKQLVANSLGISILPGFVTRGETIFERRPLVPQLGVQANLFWNPQKRLSETGRKVVSFMEEYTALEEFRERFSQ</sequence>
<proteinExistence type="inferred from homology"/>
<dbReference type="SUPFAM" id="SSF46785">
    <property type="entry name" value="Winged helix' DNA-binding domain"/>
    <property type="match status" value="1"/>
</dbReference>
<dbReference type="InterPro" id="IPR050950">
    <property type="entry name" value="HTH-type_LysR_regulators"/>
</dbReference>
<dbReference type="PRINTS" id="PR00039">
    <property type="entry name" value="HTHLYSR"/>
</dbReference>
<dbReference type="InterPro" id="IPR005119">
    <property type="entry name" value="LysR_subst-bd"/>
</dbReference>
<evidence type="ECO:0000313" key="6">
    <source>
        <dbReference type="EMBL" id="MEX5284113.1"/>
    </source>
</evidence>
<keyword evidence="3" id="KW-0238">DNA-binding</keyword>
<dbReference type="Pfam" id="PF00126">
    <property type="entry name" value="HTH_1"/>
    <property type="match status" value="1"/>
</dbReference>
<comment type="similarity">
    <text evidence="1">Belongs to the LysR transcriptional regulatory family.</text>
</comment>
<dbReference type="PANTHER" id="PTHR30419">
    <property type="entry name" value="HTH-TYPE TRANSCRIPTIONAL REGULATOR YBHD"/>
    <property type="match status" value="1"/>
</dbReference>
<gene>
    <name evidence="6" type="ORF">QCO44_00420</name>
</gene>
<evidence type="ECO:0000256" key="2">
    <source>
        <dbReference type="ARBA" id="ARBA00023015"/>
    </source>
</evidence>
<dbReference type="Proteomes" id="UP001559623">
    <property type="component" value="Unassembled WGS sequence"/>
</dbReference>